<gene>
    <name evidence="4" type="ORF">GGQ61_003817</name>
</gene>
<dbReference type="PANTHER" id="PTHR30055:SF223">
    <property type="entry name" value="HTH-TYPE TRANSCRIPTIONAL REGULATOR UIDR"/>
    <property type="match status" value="1"/>
</dbReference>
<dbReference type="Proteomes" id="UP000530564">
    <property type="component" value="Unassembled WGS sequence"/>
</dbReference>
<dbReference type="Gene3D" id="1.10.357.10">
    <property type="entry name" value="Tetracycline Repressor, domain 2"/>
    <property type="match status" value="2"/>
</dbReference>
<keyword evidence="1 2" id="KW-0238">DNA-binding</keyword>
<organism evidence="4 5">
    <name type="scientific">Phenylobacterium haematophilum</name>
    <dbReference type="NCBI Taxonomy" id="98513"/>
    <lineage>
        <taxon>Bacteria</taxon>
        <taxon>Pseudomonadati</taxon>
        <taxon>Pseudomonadota</taxon>
        <taxon>Alphaproteobacteria</taxon>
        <taxon>Caulobacterales</taxon>
        <taxon>Caulobacteraceae</taxon>
        <taxon>Phenylobacterium</taxon>
    </lineage>
</organism>
<feature type="DNA-binding region" description="H-T-H motif" evidence="2">
    <location>
        <begin position="37"/>
        <end position="56"/>
    </location>
</feature>
<evidence type="ECO:0000256" key="2">
    <source>
        <dbReference type="PROSITE-ProRule" id="PRU00335"/>
    </source>
</evidence>
<feature type="domain" description="HTH tetR-type" evidence="3">
    <location>
        <begin position="223"/>
        <end position="283"/>
    </location>
</feature>
<feature type="DNA-binding region" description="H-T-H motif" evidence="2">
    <location>
        <begin position="246"/>
        <end position="265"/>
    </location>
</feature>
<name>A0A840A506_9CAUL</name>
<evidence type="ECO:0000313" key="4">
    <source>
        <dbReference type="EMBL" id="MBB3893079.1"/>
    </source>
</evidence>
<dbReference type="SUPFAM" id="SSF48498">
    <property type="entry name" value="Tetracyclin repressor-like, C-terminal domain"/>
    <property type="match status" value="1"/>
</dbReference>
<dbReference type="RefSeq" id="WP_183776220.1">
    <property type="nucleotide sequence ID" value="NZ_JACIDK010000007.1"/>
</dbReference>
<evidence type="ECO:0000259" key="3">
    <source>
        <dbReference type="PROSITE" id="PS50977"/>
    </source>
</evidence>
<dbReference type="SUPFAM" id="SSF46689">
    <property type="entry name" value="Homeodomain-like"/>
    <property type="match status" value="2"/>
</dbReference>
<reference evidence="4 5" key="1">
    <citation type="submission" date="2020-08" db="EMBL/GenBank/DDBJ databases">
        <title>Genomic Encyclopedia of Type Strains, Phase IV (KMG-IV): sequencing the most valuable type-strain genomes for metagenomic binning, comparative biology and taxonomic classification.</title>
        <authorList>
            <person name="Goeker M."/>
        </authorList>
    </citation>
    <scope>NUCLEOTIDE SEQUENCE [LARGE SCALE GENOMIC DNA]</scope>
    <source>
        <strain evidence="4 5">DSM 21793</strain>
    </source>
</reference>
<keyword evidence="5" id="KW-1185">Reference proteome</keyword>
<dbReference type="AlphaFoldDB" id="A0A840A506"/>
<sequence>MAERKGVRATDRFRKKRDAILDASTVLLNQRGVKGLTLADAAAAVGLSTTSVTYYFKRKDDLAAACMMRGIAWLQEAAETAVAEPTPADRLHKLLELYFERVRLMAIGEGPPMPTLADVRALKDPHRAQVIEAFAKVFRKVRTLFEAPELAWLNRGRRTARTHMLLAQLFWSGAWLHKYDPEDYGRVRERVFDILVGGLAVEGASWAPAPVPLAELAASEGAEMSRETFLLAATRLINSRGYRGASVNKISEALNVTKGSFYHHNDAKDDLVVACFDRTFEVMRRVQRLAMALEGDQWLRISSASAALAEFQLSQYGPLLRVSALSALPEEIRIEQVAHSDRVSDRFASMISDGIVEGSIRPVDAAIAAQMLNATLNAGSELTFWLPDVTQKAAPAVFARPQLMGIFAR</sequence>
<dbReference type="InterPro" id="IPR001647">
    <property type="entry name" value="HTH_TetR"/>
</dbReference>
<dbReference type="GO" id="GO:0000976">
    <property type="term" value="F:transcription cis-regulatory region binding"/>
    <property type="evidence" value="ECO:0007669"/>
    <property type="project" value="TreeGrafter"/>
</dbReference>
<dbReference type="PANTHER" id="PTHR30055">
    <property type="entry name" value="HTH-TYPE TRANSCRIPTIONAL REGULATOR RUTR"/>
    <property type="match status" value="1"/>
</dbReference>
<accession>A0A840A506</accession>
<proteinExistence type="predicted"/>
<evidence type="ECO:0000256" key="1">
    <source>
        <dbReference type="ARBA" id="ARBA00023125"/>
    </source>
</evidence>
<dbReference type="InterPro" id="IPR009057">
    <property type="entry name" value="Homeodomain-like_sf"/>
</dbReference>
<dbReference type="GO" id="GO:0003700">
    <property type="term" value="F:DNA-binding transcription factor activity"/>
    <property type="evidence" value="ECO:0007669"/>
    <property type="project" value="TreeGrafter"/>
</dbReference>
<dbReference type="InterPro" id="IPR036271">
    <property type="entry name" value="Tet_transcr_reg_TetR-rel_C_sf"/>
</dbReference>
<dbReference type="Gene3D" id="1.10.10.60">
    <property type="entry name" value="Homeodomain-like"/>
    <property type="match status" value="2"/>
</dbReference>
<dbReference type="PROSITE" id="PS50977">
    <property type="entry name" value="HTH_TETR_2"/>
    <property type="match status" value="2"/>
</dbReference>
<dbReference type="Pfam" id="PF00440">
    <property type="entry name" value="TetR_N"/>
    <property type="match status" value="2"/>
</dbReference>
<comment type="caution">
    <text evidence="4">The sequence shown here is derived from an EMBL/GenBank/DDBJ whole genome shotgun (WGS) entry which is preliminary data.</text>
</comment>
<evidence type="ECO:0000313" key="5">
    <source>
        <dbReference type="Proteomes" id="UP000530564"/>
    </source>
</evidence>
<dbReference type="PRINTS" id="PR00455">
    <property type="entry name" value="HTHTETR"/>
</dbReference>
<dbReference type="EMBL" id="JACIDK010000007">
    <property type="protein sequence ID" value="MBB3893079.1"/>
    <property type="molecule type" value="Genomic_DNA"/>
</dbReference>
<protein>
    <submittedName>
        <fullName evidence="4">AcrR family transcriptional regulator</fullName>
    </submittedName>
</protein>
<feature type="domain" description="HTH tetR-type" evidence="3">
    <location>
        <begin position="14"/>
        <end position="74"/>
    </location>
</feature>
<dbReference type="InterPro" id="IPR050109">
    <property type="entry name" value="HTH-type_TetR-like_transc_reg"/>
</dbReference>